<dbReference type="UniPathway" id="UPA00113">
    <property type="reaction ID" value="UER00532"/>
</dbReference>
<dbReference type="RefSeq" id="WP_103918374.1">
    <property type="nucleotide sequence ID" value="NZ_FMSV02000038.1"/>
</dbReference>
<feature type="binding site" evidence="18">
    <location>
        <position position="402"/>
    </location>
    <ligand>
        <name>acetyl-CoA</name>
        <dbReference type="ChEBI" id="CHEBI:57288"/>
    </ligand>
</feature>
<dbReference type="EMBL" id="FMSV02000541">
    <property type="protein sequence ID" value="SEH07842.1"/>
    <property type="molecule type" value="Genomic_DNA"/>
</dbReference>
<feature type="region of interest" description="Linker" evidence="18">
    <location>
        <begin position="227"/>
        <end position="247"/>
    </location>
</feature>
<dbReference type="Gene3D" id="3.90.550.10">
    <property type="entry name" value="Spore Coat Polysaccharide Biosynthesis Protein SpsA, Chain A"/>
    <property type="match status" value="1"/>
</dbReference>
<comment type="pathway">
    <text evidence="18">Nucleotide-sugar biosynthesis; UDP-N-acetyl-alpha-D-glucosamine biosynthesis; N-acetyl-alpha-D-glucosamine 1-phosphate from alpha-D-glucosamine 6-phosphate (route II): step 2/2.</text>
</comment>
<dbReference type="GO" id="GO:0008360">
    <property type="term" value="P:regulation of cell shape"/>
    <property type="evidence" value="ECO:0007669"/>
    <property type="project" value="UniProtKB-KW"/>
</dbReference>
<evidence type="ECO:0000256" key="11">
    <source>
        <dbReference type="ARBA" id="ARBA00022984"/>
    </source>
</evidence>
<dbReference type="GO" id="GO:0016020">
    <property type="term" value="C:membrane"/>
    <property type="evidence" value="ECO:0007669"/>
    <property type="project" value="GOC"/>
</dbReference>
<dbReference type="HAMAP" id="MF_01631">
    <property type="entry name" value="GlmU"/>
    <property type="match status" value="1"/>
</dbReference>
<keyword evidence="12 18" id="KW-0511">Multifunctional enzyme</keyword>
<keyword evidence="9 18" id="KW-0460">Magnesium</keyword>
<dbReference type="EMBL" id="FMSV02000038">
    <property type="protein sequence ID" value="SEH04294.1"/>
    <property type="molecule type" value="Genomic_DNA"/>
</dbReference>
<comment type="catalytic activity">
    <reaction evidence="16 18">
        <text>N-acetyl-alpha-D-glucosamine 1-phosphate + UTP + H(+) = UDP-N-acetyl-alpha-D-glucosamine + diphosphate</text>
        <dbReference type="Rhea" id="RHEA:13509"/>
        <dbReference type="ChEBI" id="CHEBI:15378"/>
        <dbReference type="ChEBI" id="CHEBI:33019"/>
        <dbReference type="ChEBI" id="CHEBI:46398"/>
        <dbReference type="ChEBI" id="CHEBI:57705"/>
        <dbReference type="ChEBI" id="CHEBI:57776"/>
        <dbReference type="EC" id="2.7.7.23"/>
    </reaction>
</comment>
<feature type="binding site" evidence="18">
    <location>
        <position position="374"/>
    </location>
    <ligand>
        <name>UDP-N-acetyl-alpha-D-glucosamine</name>
        <dbReference type="ChEBI" id="CHEBI:57705"/>
    </ligand>
</feature>
<keyword evidence="4 18" id="KW-0963">Cytoplasm</keyword>
<feature type="binding site" evidence="18">
    <location>
        <position position="73"/>
    </location>
    <ligand>
        <name>UDP-N-acetyl-alpha-D-glucosamine</name>
        <dbReference type="ChEBI" id="CHEBI:57705"/>
    </ligand>
</feature>
<dbReference type="PROSITE" id="PS00101">
    <property type="entry name" value="HEXAPEP_TRANSFERASES"/>
    <property type="match status" value="1"/>
</dbReference>
<feature type="region of interest" description="Pyrophosphorylase" evidence="18">
    <location>
        <begin position="1"/>
        <end position="226"/>
    </location>
</feature>
<feature type="binding site" evidence="18">
    <location>
        <begin position="78"/>
        <end position="79"/>
    </location>
    <ligand>
        <name>UDP-N-acetyl-alpha-D-glucosamine</name>
        <dbReference type="ChEBI" id="CHEBI:57705"/>
    </ligand>
</feature>
<feature type="binding site" evidence="18">
    <location>
        <position position="136"/>
    </location>
    <ligand>
        <name>UDP-N-acetyl-alpha-D-glucosamine</name>
        <dbReference type="ChEBI" id="CHEBI:57705"/>
    </ligand>
</feature>
<dbReference type="NCBIfam" id="TIGR01173">
    <property type="entry name" value="glmU"/>
    <property type="match status" value="1"/>
</dbReference>
<dbReference type="Gene3D" id="2.160.10.10">
    <property type="entry name" value="Hexapeptide repeat proteins"/>
    <property type="match status" value="1"/>
</dbReference>
<evidence type="ECO:0000256" key="6">
    <source>
        <dbReference type="ARBA" id="ARBA00022695"/>
    </source>
</evidence>
<feature type="binding site" evidence="18">
    <location>
        <position position="377"/>
    </location>
    <ligand>
        <name>acetyl-CoA</name>
        <dbReference type="ChEBI" id="CHEBI:57288"/>
    </ligand>
</feature>
<evidence type="ECO:0000256" key="9">
    <source>
        <dbReference type="ARBA" id="ARBA00022842"/>
    </source>
</evidence>
<gene>
    <name evidence="24" type="primary">glmU_3</name>
    <name evidence="18" type="synonym">glmU</name>
    <name evidence="22" type="synonym">glmU_1</name>
    <name evidence="23" type="synonym">glmU_2</name>
    <name evidence="22" type="ORF">MBHS_00140</name>
    <name evidence="23" type="ORF">MBHS_02641</name>
    <name evidence="24" type="ORF">MBHS_03729</name>
</gene>
<evidence type="ECO:0000259" key="21">
    <source>
        <dbReference type="Pfam" id="PF25087"/>
    </source>
</evidence>
<dbReference type="PANTHER" id="PTHR43584">
    <property type="entry name" value="NUCLEOTIDYL TRANSFERASE"/>
    <property type="match status" value="1"/>
</dbReference>
<evidence type="ECO:0000256" key="14">
    <source>
        <dbReference type="ARBA" id="ARBA00023316"/>
    </source>
</evidence>
<dbReference type="GO" id="GO:0071555">
    <property type="term" value="P:cell wall organization"/>
    <property type="evidence" value="ECO:0007669"/>
    <property type="project" value="UniProtKB-KW"/>
</dbReference>
<evidence type="ECO:0000313" key="24">
    <source>
        <dbReference type="EMBL" id="SEH07842.1"/>
    </source>
</evidence>
<feature type="binding site" evidence="18">
    <location>
        <position position="224"/>
    </location>
    <ligand>
        <name>UDP-N-acetyl-alpha-D-glucosamine</name>
        <dbReference type="ChEBI" id="CHEBI:57705"/>
    </ligand>
</feature>
<evidence type="ECO:0000256" key="12">
    <source>
        <dbReference type="ARBA" id="ARBA00023268"/>
    </source>
</evidence>
<feature type="domain" description="Mannose-1-phosphate guanyltransferase C-terminal" evidence="21">
    <location>
        <begin position="262"/>
        <end position="342"/>
    </location>
</feature>
<evidence type="ECO:0000256" key="16">
    <source>
        <dbReference type="ARBA" id="ARBA00048493"/>
    </source>
</evidence>
<sequence>MKLSIIILAAGQGTRMRSSLPKVLHPLAGRPLLHHVLETAEQLNPETIYVVYGHGGEHVCDSVQAKNIQMVAQMQQLGTGHAVDQVMPSIPDDHQVLVLYGDVPLTRMETLQAMTTEAGQNLSLLTVMLDDPSGYGRIVRNQQQQVQAIVEQKDADTQTLKIKEANTGMLRAPAQQLRQWLQQLENNNAQQEYYLTDIIAMAVADGCDINTLQPQQIEEVQGVNNRQQLAELERFYQYQQAEQLMLAGVTLLDPARFDLRGQVKTGLDVSIDINVVLEGQVTLGDRVQIGANSVIKNAVIGDDVIILPNCVIEDAVIENQCQIGPFSRIRPDTHLAAQVKVGNFVEIKKSQVASGSKISHLSYIGDTEMGKDVNIGAGTITCNYDGANKYKTIIGDRAFIGSDTQLVAPVTVGAGATIGAGSTITHDAPAETLSLSRSPQKFREGWQRPVKKK</sequence>
<comment type="subunit">
    <text evidence="18">Homotrimer.</text>
</comment>
<dbReference type="GO" id="GO:0000287">
    <property type="term" value="F:magnesium ion binding"/>
    <property type="evidence" value="ECO:0007669"/>
    <property type="project" value="UniProtKB-UniRule"/>
</dbReference>
<dbReference type="EC" id="2.3.1.157" evidence="18"/>
<evidence type="ECO:0000313" key="23">
    <source>
        <dbReference type="EMBL" id="SEH06775.1"/>
    </source>
</evidence>
<keyword evidence="10 18" id="KW-0133">Cell shape</keyword>
<dbReference type="InterPro" id="IPR056729">
    <property type="entry name" value="GMPPB_C"/>
</dbReference>
<feature type="binding site" evidence="18">
    <location>
        <position position="102"/>
    </location>
    <ligand>
        <name>Mg(2+)</name>
        <dbReference type="ChEBI" id="CHEBI:18420"/>
    </ligand>
</feature>
<keyword evidence="11 18" id="KW-0573">Peptidoglycan synthesis</keyword>
<feature type="binding site" evidence="18">
    <location>
        <position position="166"/>
    </location>
    <ligand>
        <name>UDP-N-acetyl-alpha-D-glucosamine</name>
        <dbReference type="ChEBI" id="CHEBI:57705"/>
    </ligand>
</feature>
<dbReference type="EC" id="2.7.7.23" evidence="18"/>
<protein>
    <recommendedName>
        <fullName evidence="18">Bifunctional protein GlmU</fullName>
    </recommendedName>
    <domain>
        <recommendedName>
            <fullName evidence="18">UDP-N-acetylglucosamine pyrophosphorylase</fullName>
            <ecNumber evidence="18">2.7.7.23</ecNumber>
        </recommendedName>
        <alternativeName>
            <fullName evidence="18">N-acetylglucosamine-1-phosphate uridyltransferase</fullName>
        </alternativeName>
    </domain>
    <domain>
        <recommendedName>
            <fullName evidence="18">Glucosamine-1-phosphate N-acetyltransferase</fullName>
            <ecNumber evidence="18">2.3.1.157</ecNumber>
        </recommendedName>
    </domain>
</protein>
<dbReference type="InterPro" id="IPR001451">
    <property type="entry name" value="Hexapep"/>
</dbReference>
<feature type="binding site" evidence="18">
    <location>
        <position position="22"/>
    </location>
    <ligand>
        <name>UDP-N-acetyl-alpha-D-glucosamine</name>
        <dbReference type="ChEBI" id="CHEBI:57705"/>
    </ligand>
</feature>
<feature type="binding site" evidence="18">
    <location>
        <begin position="8"/>
        <end position="11"/>
    </location>
    <ligand>
        <name>UDP-N-acetyl-alpha-D-glucosamine</name>
        <dbReference type="ChEBI" id="CHEBI:57705"/>
    </ligand>
</feature>
<dbReference type="GO" id="GO:0006048">
    <property type="term" value="P:UDP-N-acetylglucosamine biosynthetic process"/>
    <property type="evidence" value="ECO:0007669"/>
    <property type="project" value="UniProtKB-UniPathway"/>
</dbReference>
<keyword evidence="14 18" id="KW-0961">Cell wall biogenesis/degradation</keyword>
<dbReference type="GO" id="GO:0000902">
    <property type="term" value="P:cell morphogenesis"/>
    <property type="evidence" value="ECO:0007669"/>
    <property type="project" value="UniProtKB-UniRule"/>
</dbReference>
<evidence type="ECO:0000313" key="22">
    <source>
        <dbReference type="EMBL" id="SEH04294.1"/>
    </source>
</evidence>
<keyword evidence="6 18" id="KW-0548">Nucleotidyltransferase</keyword>
<organism evidence="24 25">
    <name type="scientific">Candidatus Venteria ishoeyi</name>
    <dbReference type="NCBI Taxonomy" id="1899563"/>
    <lineage>
        <taxon>Bacteria</taxon>
        <taxon>Pseudomonadati</taxon>
        <taxon>Pseudomonadota</taxon>
        <taxon>Gammaproteobacteria</taxon>
        <taxon>Thiotrichales</taxon>
        <taxon>Thiotrichaceae</taxon>
        <taxon>Venteria</taxon>
    </lineage>
</organism>
<dbReference type="OrthoDB" id="9775031at2"/>
<evidence type="ECO:0000313" key="25">
    <source>
        <dbReference type="Proteomes" id="UP000236724"/>
    </source>
</evidence>
<reference evidence="24 25" key="1">
    <citation type="submission" date="2016-10" db="EMBL/GenBank/DDBJ databases">
        <authorList>
            <person name="de Groot N.N."/>
        </authorList>
    </citation>
    <scope>NUCLEOTIDE SEQUENCE [LARGE SCALE GENOMIC DNA]</scope>
    <source>
        <strain evidence="24">MBHS1</strain>
    </source>
</reference>
<dbReference type="InterPro" id="IPR050065">
    <property type="entry name" value="GlmU-like"/>
</dbReference>
<feature type="domain" description="MobA-like NTP transferase" evidence="20">
    <location>
        <begin position="6"/>
        <end position="121"/>
    </location>
</feature>
<dbReference type="InterPro" id="IPR011004">
    <property type="entry name" value="Trimer_LpxA-like_sf"/>
</dbReference>
<evidence type="ECO:0000256" key="8">
    <source>
        <dbReference type="ARBA" id="ARBA00022737"/>
    </source>
</evidence>
<dbReference type="GO" id="GO:0009245">
    <property type="term" value="P:lipid A biosynthetic process"/>
    <property type="evidence" value="ECO:0007669"/>
    <property type="project" value="UniProtKB-UniRule"/>
</dbReference>
<feature type="binding site" evidence="18">
    <location>
        <position position="224"/>
    </location>
    <ligand>
        <name>Mg(2+)</name>
        <dbReference type="ChEBI" id="CHEBI:18420"/>
    </ligand>
</feature>
<evidence type="ECO:0000256" key="2">
    <source>
        <dbReference type="ARBA" id="ARBA00007707"/>
    </source>
</evidence>
<dbReference type="AlphaFoldDB" id="A0A1H6FCN0"/>
<dbReference type="CDD" id="cd03353">
    <property type="entry name" value="LbH_GlmU_C"/>
    <property type="match status" value="1"/>
</dbReference>
<feature type="binding site" evidence="18">
    <location>
        <begin position="383"/>
        <end position="384"/>
    </location>
    <ligand>
        <name>acetyl-CoA</name>
        <dbReference type="ChEBI" id="CHEBI:57288"/>
    </ligand>
</feature>
<dbReference type="UniPathway" id="UPA00973"/>
<dbReference type="GO" id="GO:0019134">
    <property type="term" value="F:glucosamine-1-phosphate N-acetyltransferase activity"/>
    <property type="evidence" value="ECO:0007669"/>
    <property type="project" value="UniProtKB-UniRule"/>
</dbReference>
<dbReference type="GO" id="GO:0009252">
    <property type="term" value="P:peptidoglycan biosynthetic process"/>
    <property type="evidence" value="ECO:0007669"/>
    <property type="project" value="UniProtKB-UniRule"/>
</dbReference>
<dbReference type="InterPro" id="IPR025877">
    <property type="entry name" value="MobA-like_NTP_Trfase"/>
</dbReference>
<name>A0A1H6FCN0_9GAMM</name>
<keyword evidence="13 18" id="KW-0012">Acyltransferase</keyword>
<dbReference type="GO" id="GO:0003977">
    <property type="term" value="F:UDP-N-acetylglucosamine diphosphorylase activity"/>
    <property type="evidence" value="ECO:0007669"/>
    <property type="project" value="UniProtKB-UniRule"/>
</dbReference>
<evidence type="ECO:0000256" key="15">
    <source>
        <dbReference type="ARBA" id="ARBA00048247"/>
    </source>
</evidence>
<comment type="catalytic activity">
    <reaction evidence="15 18">
        <text>alpha-D-glucosamine 1-phosphate + acetyl-CoA = N-acetyl-alpha-D-glucosamine 1-phosphate + CoA + H(+)</text>
        <dbReference type="Rhea" id="RHEA:13725"/>
        <dbReference type="ChEBI" id="CHEBI:15378"/>
        <dbReference type="ChEBI" id="CHEBI:57287"/>
        <dbReference type="ChEBI" id="CHEBI:57288"/>
        <dbReference type="ChEBI" id="CHEBI:57776"/>
        <dbReference type="ChEBI" id="CHEBI:58516"/>
        <dbReference type="EC" id="2.3.1.157"/>
    </reaction>
</comment>
<evidence type="ECO:0000256" key="4">
    <source>
        <dbReference type="ARBA" id="ARBA00022490"/>
    </source>
</evidence>
<dbReference type="CDD" id="cd02540">
    <property type="entry name" value="GT2_GlmU_N_bac"/>
    <property type="match status" value="1"/>
</dbReference>
<dbReference type="Pfam" id="PF25087">
    <property type="entry name" value="GMPPB_C"/>
    <property type="match status" value="1"/>
</dbReference>
<dbReference type="EMBL" id="FMSV02000505">
    <property type="protein sequence ID" value="SEH06775.1"/>
    <property type="molecule type" value="Genomic_DNA"/>
</dbReference>
<dbReference type="Pfam" id="PF12804">
    <property type="entry name" value="NTP_transf_3"/>
    <property type="match status" value="1"/>
</dbReference>
<dbReference type="Proteomes" id="UP000236724">
    <property type="component" value="Unassembled WGS sequence"/>
</dbReference>
<evidence type="ECO:0000256" key="10">
    <source>
        <dbReference type="ARBA" id="ARBA00022960"/>
    </source>
</evidence>
<evidence type="ECO:0000256" key="19">
    <source>
        <dbReference type="SAM" id="MobiDB-lite"/>
    </source>
</evidence>
<dbReference type="InterPro" id="IPR005882">
    <property type="entry name" value="Bifunctional_GlmU"/>
</dbReference>
<evidence type="ECO:0000256" key="1">
    <source>
        <dbReference type="ARBA" id="ARBA00004496"/>
    </source>
</evidence>
<accession>A0A1H6FCN0</accession>
<feature type="binding site" evidence="18">
    <location>
        <position position="151"/>
    </location>
    <ligand>
        <name>UDP-N-acetyl-alpha-D-glucosamine</name>
        <dbReference type="ChEBI" id="CHEBI:57705"/>
    </ligand>
</feature>
<comment type="function">
    <text evidence="17 18">Catalyzes the last two sequential reactions in the de novo biosynthetic pathway for UDP-N-acetylglucosamine (UDP-GlcNAc). The C-terminal domain catalyzes the transfer of acetyl group from acetyl coenzyme A to glucosamine-1-phosphate (GlcN-1-P) to produce N-acetylglucosamine-1-phosphate (GlcNAc-1-P), which is converted into UDP-GlcNAc by the transfer of uridine 5-monophosphate (from uridine 5-triphosphate), a reaction catalyzed by the N-terminal domain.</text>
</comment>
<dbReference type="InterPro" id="IPR038009">
    <property type="entry name" value="GlmU_C_LbH"/>
</dbReference>
<evidence type="ECO:0000256" key="18">
    <source>
        <dbReference type="HAMAP-Rule" id="MF_01631"/>
    </source>
</evidence>
<feature type="binding site" evidence="18">
    <location>
        <position position="363"/>
    </location>
    <ligand>
        <name>UDP-N-acetyl-alpha-D-glucosamine</name>
        <dbReference type="ChEBI" id="CHEBI:57705"/>
    </ligand>
</feature>
<feature type="binding site" evidence="18">
    <location>
        <position position="330"/>
    </location>
    <ligand>
        <name>UDP-N-acetyl-alpha-D-glucosamine</name>
        <dbReference type="ChEBI" id="CHEBI:57705"/>
    </ligand>
</feature>
<evidence type="ECO:0000256" key="13">
    <source>
        <dbReference type="ARBA" id="ARBA00023315"/>
    </source>
</evidence>
<comment type="cofactor">
    <cofactor evidence="18">
        <name>Mg(2+)</name>
        <dbReference type="ChEBI" id="CHEBI:18420"/>
    </cofactor>
    <text evidence="18">Binds 1 Mg(2+) ion per subunit.</text>
</comment>
<evidence type="ECO:0000256" key="7">
    <source>
        <dbReference type="ARBA" id="ARBA00022723"/>
    </source>
</evidence>
<keyword evidence="7 18" id="KW-0479">Metal-binding</keyword>
<dbReference type="SUPFAM" id="SSF53448">
    <property type="entry name" value="Nucleotide-diphospho-sugar transferases"/>
    <property type="match status" value="1"/>
</dbReference>
<dbReference type="PANTHER" id="PTHR43584:SF3">
    <property type="entry name" value="BIFUNCTIONAL PROTEIN GLMU"/>
    <property type="match status" value="1"/>
</dbReference>
<comment type="subcellular location">
    <subcellularLocation>
        <location evidence="1 18">Cytoplasm</location>
    </subcellularLocation>
</comment>
<feature type="region of interest" description="N-acetyltransferase" evidence="18">
    <location>
        <begin position="248"/>
        <end position="453"/>
    </location>
</feature>
<keyword evidence="5 18" id="KW-0808">Transferase</keyword>
<evidence type="ECO:0000256" key="5">
    <source>
        <dbReference type="ARBA" id="ARBA00022679"/>
    </source>
</evidence>
<dbReference type="InterPro" id="IPR029044">
    <property type="entry name" value="Nucleotide-diphossugar_trans"/>
</dbReference>
<feature type="binding site" evidence="18">
    <location>
        <position position="348"/>
    </location>
    <ligand>
        <name>UDP-N-acetyl-alpha-D-glucosamine</name>
        <dbReference type="ChEBI" id="CHEBI:57705"/>
    </ligand>
</feature>
<evidence type="ECO:0000256" key="3">
    <source>
        <dbReference type="ARBA" id="ARBA00007947"/>
    </source>
</evidence>
<evidence type="ECO:0000259" key="20">
    <source>
        <dbReference type="Pfam" id="PF12804"/>
    </source>
</evidence>
<feature type="binding site" evidence="18">
    <location>
        <position position="420"/>
    </location>
    <ligand>
        <name>acetyl-CoA</name>
        <dbReference type="ChEBI" id="CHEBI:57288"/>
    </ligand>
</feature>
<comment type="pathway">
    <text evidence="18">Nucleotide-sugar biosynthesis; UDP-N-acetyl-alpha-D-glucosamine biosynthesis; UDP-N-acetyl-alpha-D-glucosamine from N-acetyl-alpha-D-glucosamine 1-phosphate: step 1/1.</text>
</comment>
<proteinExistence type="inferred from homology"/>
<dbReference type="InterPro" id="IPR018357">
    <property type="entry name" value="Hexapep_transf_CS"/>
</dbReference>
<feature type="active site" description="Proton acceptor" evidence="18">
    <location>
        <position position="360"/>
    </location>
</feature>
<dbReference type="Pfam" id="PF00132">
    <property type="entry name" value="Hexapep"/>
    <property type="match status" value="1"/>
</dbReference>
<keyword evidence="25" id="KW-1185">Reference proteome</keyword>
<comment type="pathway">
    <text evidence="18">Bacterial outer membrane biogenesis; LPS lipid A biosynthesis.</text>
</comment>
<evidence type="ECO:0000256" key="17">
    <source>
        <dbReference type="ARBA" id="ARBA00049628"/>
    </source>
</evidence>
<keyword evidence="8 18" id="KW-0677">Repeat</keyword>
<feature type="binding site" evidence="18">
    <location>
        <position position="437"/>
    </location>
    <ligand>
        <name>acetyl-CoA</name>
        <dbReference type="ChEBI" id="CHEBI:57288"/>
    </ligand>
</feature>
<feature type="region of interest" description="Disordered" evidence="19">
    <location>
        <begin position="429"/>
        <end position="453"/>
    </location>
</feature>
<comment type="similarity">
    <text evidence="3 18">In the N-terminal section; belongs to the N-acetylglucosamine-1-phosphate uridyltransferase family.</text>
</comment>
<dbReference type="SUPFAM" id="SSF51161">
    <property type="entry name" value="Trimeric LpxA-like enzymes"/>
    <property type="match status" value="1"/>
</dbReference>
<comment type="similarity">
    <text evidence="2 18">In the C-terminal section; belongs to the transferase hexapeptide repeat family.</text>
</comment>
<dbReference type="GO" id="GO:0005737">
    <property type="term" value="C:cytoplasm"/>
    <property type="evidence" value="ECO:0007669"/>
    <property type="project" value="UniProtKB-SubCell"/>
</dbReference>
<feature type="binding site" evidence="18">
    <location>
        <begin position="100"/>
        <end position="102"/>
    </location>
    <ligand>
        <name>UDP-N-acetyl-alpha-D-glucosamine</name>
        <dbReference type="ChEBI" id="CHEBI:57705"/>
    </ligand>
</feature>